<evidence type="ECO:0000313" key="2">
    <source>
        <dbReference type="Proteomes" id="UP000026915"/>
    </source>
</evidence>
<sequence>MCHAGPCAFTYETKSLNKTDEKMEKERDKVAMGAIGLHGGAKEVKAWAFAIVARMKNLRFVMVEREAMHLKIGAFMLLMES</sequence>
<proteinExistence type="predicted"/>
<evidence type="ECO:0000313" key="1">
    <source>
        <dbReference type="EMBL" id="EOX99733.1"/>
    </source>
</evidence>
<reference evidence="1 2" key="1">
    <citation type="journal article" date="2013" name="Genome Biol.">
        <title>The genome sequence of the most widely cultivated cacao type and its use to identify candidate genes regulating pod color.</title>
        <authorList>
            <person name="Motamayor J.C."/>
            <person name="Mockaitis K."/>
            <person name="Schmutz J."/>
            <person name="Haiminen N."/>
            <person name="Iii D.L."/>
            <person name="Cornejo O."/>
            <person name="Findley S.D."/>
            <person name="Zheng P."/>
            <person name="Utro F."/>
            <person name="Royaert S."/>
            <person name="Saski C."/>
            <person name="Jenkins J."/>
            <person name="Podicheti R."/>
            <person name="Zhao M."/>
            <person name="Scheffler B.E."/>
            <person name="Stack J.C."/>
            <person name="Feltus F.A."/>
            <person name="Mustiga G.M."/>
            <person name="Amores F."/>
            <person name="Phillips W."/>
            <person name="Marelli J.P."/>
            <person name="May G.D."/>
            <person name="Shapiro H."/>
            <person name="Ma J."/>
            <person name="Bustamante C.D."/>
            <person name="Schnell R.J."/>
            <person name="Main D."/>
            <person name="Gilbert D."/>
            <person name="Parida L."/>
            <person name="Kuhn D.N."/>
        </authorList>
    </citation>
    <scope>NUCLEOTIDE SEQUENCE [LARGE SCALE GENOMIC DNA]</scope>
    <source>
        <strain evidence="2">cv. Matina 1-6</strain>
    </source>
</reference>
<organism evidence="1 2">
    <name type="scientific">Theobroma cacao</name>
    <name type="common">Cacao</name>
    <name type="synonym">Cocoa</name>
    <dbReference type="NCBI Taxonomy" id="3641"/>
    <lineage>
        <taxon>Eukaryota</taxon>
        <taxon>Viridiplantae</taxon>
        <taxon>Streptophyta</taxon>
        <taxon>Embryophyta</taxon>
        <taxon>Tracheophyta</taxon>
        <taxon>Spermatophyta</taxon>
        <taxon>Magnoliopsida</taxon>
        <taxon>eudicotyledons</taxon>
        <taxon>Gunneridae</taxon>
        <taxon>Pentapetalae</taxon>
        <taxon>rosids</taxon>
        <taxon>malvids</taxon>
        <taxon>Malvales</taxon>
        <taxon>Malvaceae</taxon>
        <taxon>Byttnerioideae</taxon>
        <taxon>Theobroma</taxon>
    </lineage>
</organism>
<dbReference type="InParanoid" id="A0A061EBV1"/>
<gene>
    <name evidence="1" type="ORF">TCM_008594</name>
</gene>
<dbReference type="EMBL" id="CM001880">
    <property type="protein sequence ID" value="EOX99733.1"/>
    <property type="molecule type" value="Genomic_DNA"/>
</dbReference>
<keyword evidence="2" id="KW-1185">Reference proteome</keyword>
<accession>A0A061EBV1</accession>
<dbReference type="HOGENOM" id="CLU_2578666_0_0_1"/>
<dbReference type="Proteomes" id="UP000026915">
    <property type="component" value="Chromosome 2"/>
</dbReference>
<dbReference type="Gramene" id="EOX99733">
    <property type="protein sequence ID" value="EOX99733"/>
    <property type="gene ID" value="TCM_008594"/>
</dbReference>
<name>A0A061EBV1_THECC</name>
<protein>
    <submittedName>
        <fullName evidence="1">Uncharacterized protein</fullName>
    </submittedName>
</protein>
<dbReference type="AlphaFoldDB" id="A0A061EBV1"/>